<dbReference type="SUPFAM" id="SSF51905">
    <property type="entry name" value="FAD/NAD(P)-binding domain"/>
    <property type="match status" value="1"/>
</dbReference>
<sequence length="553" mass="61122">MSKSGYPESLQESLAKVRETRSKRIKLAKKQRYYDRLSPNEYQKVLHKYHPDYAPEGRKVLKVGPNKGDLLQKELSDILQGQPWIVPDAFDKRLKSPDLNTDVLIIGGGGAGSAAALLASEQGVNVTVATKLRHGDANTMMAEGGIQAADLPYDSPYYHFLDAFGGGHFTNDKNLLRALVLDAPLVIQWLETLGVMFDKETDGTMKELKGGGLCRRRMHSSKDMIGMEIMRVLRDEVQNKVDKIKILEFCPAVELLLDETGTIGGAILYNLDNQEFIVVKAKAVILATGGYGRLHLHGFATTNHYGATGDGLVLGYRLGIPLRNLKYAQFHPTGAVFPEQSAGMLITEKVRTLGAEPVNCDGERFCHPLEPRDVESALIIRECVERGKGVVTPTGRVGVWLDSPMIDMIWGEGTVEKVLASKYLQFKRYGIDISQEPMLIFPTLHYQNGGLSINEWGETIIPGLFAAGEVSGGVHGDNRLMGNSLLDINVFGRRAGAKAAVFAKKRKRMKALTLRHLEEYLKALKMAKIKPQIKSPIILPDYRNQEAKAKMLG</sequence>
<dbReference type="InterPro" id="IPR003953">
    <property type="entry name" value="FAD-dep_OxRdtase_2_FAD-bd"/>
</dbReference>
<accession>A0A7U4QKM3</accession>
<reference evidence="6 7" key="1">
    <citation type="submission" date="2015-10" db="EMBL/GenBank/DDBJ databases">
        <title>Candidatus Desulfofervidus auxilii, a hydrogenotrophic sulfate-reducing bacterium involved in the thermophilic anaerobic oxidation of methane.</title>
        <authorList>
            <person name="Krukenberg V."/>
            <person name="Richter M."/>
            <person name="Wegener G."/>
        </authorList>
    </citation>
    <scope>NUCLEOTIDE SEQUENCE [LARGE SCALE GENOMIC DNA]</scope>
    <source>
        <strain evidence="6 7">HS1</strain>
    </source>
</reference>
<evidence type="ECO:0000256" key="3">
    <source>
        <dbReference type="ARBA" id="ARBA00023002"/>
    </source>
</evidence>
<dbReference type="RefSeq" id="WP_066062549.1">
    <property type="nucleotide sequence ID" value="NZ_CP013015.1"/>
</dbReference>
<dbReference type="InterPro" id="IPR030664">
    <property type="entry name" value="SdhA/FrdA/AprA"/>
</dbReference>
<proteinExistence type="predicted"/>
<keyword evidence="3" id="KW-0560">Oxidoreductase</keyword>
<evidence type="ECO:0000256" key="4">
    <source>
        <dbReference type="PIRSR" id="PIRSR630664-50"/>
    </source>
</evidence>
<dbReference type="GO" id="GO:0016491">
    <property type="term" value="F:oxidoreductase activity"/>
    <property type="evidence" value="ECO:0007669"/>
    <property type="project" value="UniProtKB-KW"/>
</dbReference>
<keyword evidence="7" id="KW-1185">Reference proteome</keyword>
<name>A0A7U4QKM3_DESA2</name>
<dbReference type="KEGG" id="daw:HS1_001279"/>
<evidence type="ECO:0000259" key="5">
    <source>
        <dbReference type="Pfam" id="PF00890"/>
    </source>
</evidence>
<dbReference type="InterPro" id="IPR027477">
    <property type="entry name" value="Succ_DH/fumarate_Rdtase_cat_sf"/>
</dbReference>
<feature type="active site" description="Proton acceptor" evidence="4">
    <location>
        <position position="381"/>
    </location>
</feature>
<dbReference type="PRINTS" id="PR00411">
    <property type="entry name" value="PNDRDTASEI"/>
</dbReference>
<dbReference type="PANTHER" id="PTHR11632:SF51">
    <property type="entry name" value="SUCCINATE DEHYDROGENASE [UBIQUINONE] FLAVOPROTEIN SUBUNIT, MITOCHONDRIAL"/>
    <property type="match status" value="1"/>
</dbReference>
<dbReference type="SUPFAM" id="SSF56425">
    <property type="entry name" value="Succinate dehydrogenase/fumarate reductase flavoprotein, catalytic domain"/>
    <property type="match status" value="1"/>
</dbReference>
<dbReference type="OrthoDB" id="9806724at2"/>
<dbReference type="Proteomes" id="UP000070560">
    <property type="component" value="Chromosome"/>
</dbReference>
<evidence type="ECO:0000256" key="2">
    <source>
        <dbReference type="ARBA" id="ARBA00022630"/>
    </source>
</evidence>
<protein>
    <submittedName>
        <fullName evidence="6">Succinate dehydrogenase/fumarate reductase, flavoprotein subunit (Subunit A)</fullName>
    </submittedName>
</protein>
<organism evidence="6 7">
    <name type="scientific">Desulfofervidus auxilii</name>
    <dbReference type="NCBI Taxonomy" id="1621989"/>
    <lineage>
        <taxon>Bacteria</taxon>
        <taxon>Pseudomonadati</taxon>
        <taxon>Thermodesulfobacteriota</taxon>
        <taxon>Candidatus Desulfofervidia</taxon>
        <taxon>Candidatus Desulfofervidales</taxon>
        <taxon>Candidatus Desulfofervidaceae</taxon>
        <taxon>Candidatus Desulfofervidus</taxon>
    </lineage>
</organism>
<evidence type="ECO:0000313" key="6">
    <source>
        <dbReference type="EMBL" id="AMM41083.1"/>
    </source>
</evidence>
<dbReference type="PRINTS" id="PR00368">
    <property type="entry name" value="FADPNR"/>
</dbReference>
<comment type="cofactor">
    <cofactor evidence="1">
        <name>FAD</name>
        <dbReference type="ChEBI" id="CHEBI:57692"/>
    </cofactor>
</comment>
<dbReference type="InterPro" id="IPR036188">
    <property type="entry name" value="FAD/NAD-bd_sf"/>
</dbReference>
<dbReference type="Gene3D" id="3.90.700.10">
    <property type="entry name" value="Succinate dehydrogenase/fumarate reductase flavoprotein, catalytic domain"/>
    <property type="match status" value="1"/>
</dbReference>
<gene>
    <name evidence="6" type="ORF">HS1_001279</name>
</gene>
<dbReference type="Gene3D" id="3.50.50.60">
    <property type="entry name" value="FAD/NAD(P)-binding domain"/>
    <property type="match status" value="1"/>
</dbReference>
<dbReference type="EMBL" id="CP013015">
    <property type="protein sequence ID" value="AMM41083.1"/>
    <property type="molecule type" value="Genomic_DNA"/>
</dbReference>
<dbReference type="PANTHER" id="PTHR11632">
    <property type="entry name" value="SUCCINATE DEHYDROGENASE 2 FLAVOPROTEIN SUBUNIT"/>
    <property type="match status" value="1"/>
</dbReference>
<keyword evidence="2" id="KW-0285">Flavoprotein</keyword>
<dbReference type="AlphaFoldDB" id="A0A7U4QKM3"/>
<evidence type="ECO:0000313" key="7">
    <source>
        <dbReference type="Proteomes" id="UP000070560"/>
    </source>
</evidence>
<feature type="domain" description="FAD-dependent oxidoreductase 2 FAD-binding" evidence="5">
    <location>
        <begin position="102"/>
        <end position="485"/>
    </location>
</feature>
<dbReference type="Pfam" id="PF00890">
    <property type="entry name" value="FAD_binding_2"/>
    <property type="match status" value="1"/>
</dbReference>
<evidence type="ECO:0000256" key="1">
    <source>
        <dbReference type="ARBA" id="ARBA00001974"/>
    </source>
</evidence>